<dbReference type="RefSeq" id="WP_190437120.1">
    <property type="nucleotide sequence ID" value="NZ_JAMPKM010000019.1"/>
</dbReference>
<evidence type="ECO:0000313" key="2">
    <source>
        <dbReference type="EMBL" id="MEP0820054.1"/>
    </source>
</evidence>
<dbReference type="Gene3D" id="3.90.190.10">
    <property type="entry name" value="Protein tyrosine phosphatase superfamily"/>
    <property type="match status" value="1"/>
</dbReference>
<protein>
    <submittedName>
        <fullName evidence="2">Protein tyrosine phosphatase family protein</fullName>
    </submittedName>
</protein>
<sequence>MNTPKLAEIRAFLSLSDKIGTAGQPSVEQFVAIKAAGYETVVNLALSTSTNALQNEAEIITSYGMEYIHIPVDWEKPQVEDALNFFEVMAANHDKKVFVHCAANMRVSAFMFLYRTLCQNVAPEAALQDLQQIWTPAPQWQAFIEQVTTQYRRKIL</sequence>
<dbReference type="InterPro" id="IPR055214">
    <property type="entry name" value="PTP-NADK"/>
</dbReference>
<feature type="domain" description="DSP-PTPase phosphatase fused to NAD+ Kinase" evidence="1">
    <location>
        <begin position="22"/>
        <end position="127"/>
    </location>
</feature>
<keyword evidence="3" id="KW-1185">Reference proteome</keyword>
<comment type="caution">
    <text evidence="2">The sequence shown here is derived from an EMBL/GenBank/DDBJ whole genome shotgun (WGS) entry which is preliminary data.</text>
</comment>
<organism evidence="2 3">
    <name type="scientific">Trichocoleus desertorum GB2-A4</name>
    <dbReference type="NCBI Taxonomy" id="2933944"/>
    <lineage>
        <taxon>Bacteria</taxon>
        <taxon>Bacillati</taxon>
        <taxon>Cyanobacteriota</taxon>
        <taxon>Cyanophyceae</taxon>
        <taxon>Leptolyngbyales</taxon>
        <taxon>Trichocoleusaceae</taxon>
        <taxon>Trichocoleus</taxon>
    </lineage>
</organism>
<evidence type="ECO:0000259" key="1">
    <source>
        <dbReference type="Pfam" id="PF22741"/>
    </source>
</evidence>
<dbReference type="Proteomes" id="UP001464891">
    <property type="component" value="Unassembled WGS sequence"/>
</dbReference>
<dbReference type="CDD" id="cd14503">
    <property type="entry name" value="PTP-bact"/>
    <property type="match status" value="1"/>
</dbReference>
<accession>A0ABV0JEH4</accession>
<reference evidence="2 3" key="1">
    <citation type="submission" date="2022-04" db="EMBL/GenBank/DDBJ databases">
        <title>Positive selection, recombination, and allopatry shape intraspecific diversity of widespread and dominant cyanobacteria.</title>
        <authorList>
            <person name="Wei J."/>
            <person name="Shu W."/>
            <person name="Hu C."/>
        </authorList>
    </citation>
    <scope>NUCLEOTIDE SEQUENCE [LARGE SCALE GENOMIC DNA]</scope>
    <source>
        <strain evidence="2 3">GB2-A4</strain>
    </source>
</reference>
<dbReference type="Pfam" id="PF22741">
    <property type="entry name" value="PTP-NADK"/>
    <property type="match status" value="1"/>
</dbReference>
<dbReference type="SUPFAM" id="SSF52799">
    <property type="entry name" value="(Phosphotyrosine protein) phosphatases II"/>
    <property type="match status" value="1"/>
</dbReference>
<dbReference type="InterPro" id="IPR029021">
    <property type="entry name" value="Prot-tyrosine_phosphatase-like"/>
</dbReference>
<proteinExistence type="predicted"/>
<evidence type="ECO:0000313" key="3">
    <source>
        <dbReference type="Proteomes" id="UP001464891"/>
    </source>
</evidence>
<gene>
    <name evidence="2" type="ORF">NC998_23395</name>
</gene>
<dbReference type="EMBL" id="JAMPKM010000019">
    <property type="protein sequence ID" value="MEP0820054.1"/>
    <property type="molecule type" value="Genomic_DNA"/>
</dbReference>
<name>A0ABV0JEH4_9CYAN</name>